<proteinExistence type="predicted"/>
<gene>
    <name evidence="2" type="ORF">PVAP13_8NG149103</name>
</gene>
<sequence>MLAWPAAHHLNPGNPNPTSQARPTDYRFPRPSGAASISPKSSARRAPLSSGRHGWAASSLPLVLMAAAFHSLTLAAAATPSSTVSASSVRRLRPVRIWYGDLETNYLCSF</sequence>
<reference evidence="2" key="1">
    <citation type="submission" date="2020-05" db="EMBL/GenBank/DDBJ databases">
        <title>WGS assembly of Panicum virgatum.</title>
        <authorList>
            <person name="Lovell J.T."/>
            <person name="Jenkins J."/>
            <person name="Shu S."/>
            <person name="Juenger T.E."/>
            <person name="Schmutz J."/>
        </authorList>
    </citation>
    <scope>NUCLEOTIDE SEQUENCE</scope>
    <source>
        <strain evidence="2">AP13</strain>
    </source>
</reference>
<protein>
    <submittedName>
        <fullName evidence="2">Uncharacterized protein</fullName>
    </submittedName>
</protein>
<comment type="caution">
    <text evidence="2">The sequence shown here is derived from an EMBL/GenBank/DDBJ whole genome shotgun (WGS) entry which is preliminary data.</text>
</comment>
<name>A0A8T0PGB5_PANVG</name>
<dbReference type="AlphaFoldDB" id="A0A8T0PGB5"/>
<evidence type="ECO:0000256" key="1">
    <source>
        <dbReference type="SAM" id="MobiDB-lite"/>
    </source>
</evidence>
<organism evidence="2 3">
    <name type="scientific">Panicum virgatum</name>
    <name type="common">Blackwell switchgrass</name>
    <dbReference type="NCBI Taxonomy" id="38727"/>
    <lineage>
        <taxon>Eukaryota</taxon>
        <taxon>Viridiplantae</taxon>
        <taxon>Streptophyta</taxon>
        <taxon>Embryophyta</taxon>
        <taxon>Tracheophyta</taxon>
        <taxon>Spermatophyta</taxon>
        <taxon>Magnoliopsida</taxon>
        <taxon>Liliopsida</taxon>
        <taxon>Poales</taxon>
        <taxon>Poaceae</taxon>
        <taxon>PACMAD clade</taxon>
        <taxon>Panicoideae</taxon>
        <taxon>Panicodae</taxon>
        <taxon>Paniceae</taxon>
        <taxon>Panicinae</taxon>
        <taxon>Panicum</taxon>
        <taxon>Panicum sect. Hiantes</taxon>
    </lineage>
</organism>
<accession>A0A8T0PGB5</accession>
<evidence type="ECO:0000313" key="3">
    <source>
        <dbReference type="Proteomes" id="UP000823388"/>
    </source>
</evidence>
<feature type="region of interest" description="Disordered" evidence="1">
    <location>
        <begin position="1"/>
        <end position="54"/>
    </location>
</feature>
<evidence type="ECO:0000313" key="2">
    <source>
        <dbReference type="EMBL" id="KAG2558226.1"/>
    </source>
</evidence>
<keyword evidence="3" id="KW-1185">Reference proteome</keyword>
<dbReference type="Proteomes" id="UP000823388">
    <property type="component" value="Chromosome 8N"/>
</dbReference>
<dbReference type="EMBL" id="CM029052">
    <property type="protein sequence ID" value="KAG2558226.1"/>
    <property type="molecule type" value="Genomic_DNA"/>
</dbReference>